<accession>A0A150GR82</accession>
<gene>
    <name evidence="2" type="ORF">GPECTOR_10g879</name>
</gene>
<evidence type="ECO:0000256" key="1">
    <source>
        <dbReference type="SAM" id="MobiDB-lite"/>
    </source>
</evidence>
<feature type="compositionally biased region" description="Low complexity" evidence="1">
    <location>
        <begin position="1213"/>
        <end position="1237"/>
    </location>
</feature>
<evidence type="ECO:0000313" key="2">
    <source>
        <dbReference type="EMBL" id="KXZ52248.1"/>
    </source>
</evidence>
<feature type="compositionally biased region" description="Polar residues" evidence="1">
    <location>
        <begin position="1336"/>
        <end position="1349"/>
    </location>
</feature>
<dbReference type="STRING" id="33097.A0A150GR82"/>
<feature type="region of interest" description="Disordered" evidence="1">
    <location>
        <begin position="1868"/>
        <end position="1941"/>
    </location>
</feature>
<feature type="compositionally biased region" description="Acidic residues" evidence="1">
    <location>
        <begin position="1885"/>
        <end position="1895"/>
    </location>
</feature>
<feature type="compositionally biased region" description="Basic residues" evidence="1">
    <location>
        <begin position="1506"/>
        <end position="1515"/>
    </location>
</feature>
<feature type="compositionally biased region" description="Polar residues" evidence="1">
    <location>
        <begin position="347"/>
        <end position="360"/>
    </location>
</feature>
<sequence>MEGANGNGSAAGNPGGNSNAGGNTSQGNGNSWGHGNGTGDGKVQVGNSTSSSAGGGRGNGNSSDSTAGSGLVAPEHSFVDGGNVTAGTVEEEGGTSGGDATATASPGGANSTTGTLDGGNGTEAGGSGSGIGGDCGTATGNGNGTVTSFAPGGVNGTASGSGTEACGDGGDSASGTAGGDGCGLVAVSAPRNATEGCGGQRVAAAFAAVAVAVAGGSQAQAAAAAVLAEAAMCAEPPTYSPYMGTANISLCWSGADLLLSLMATAAASAAAGAGNSTASNSTVAANGTAVNTTAPKSGAWNVTVENTTVAGTPFRNATAADATVAGGGDATASGENADGGTGAAVPASSTDGGANSTTLVQVPGGNGTSSSCGGGGSGGVDCSNSSDVCGAGAAPAGMLLRVTLPYLNLQRFGDNATLPSGTYVLSVQAEGATRFGAVVHSAEVEGQAGDVSVGPFPAGLPGEMVLPAGSGAMALTLWFEASLAVSGKDTDTEDMNSTYAAANVSATTNGTGGIVAGNATAPDSNNATAAVGDSTAAAGNATATSTDVTAPDGNVSAALNLTALLAAALGGPNGTALHQPRTATVTLRLVAPPSPPRPPNPPSPPPRPPSPPPSPSPPSPAAAKCKCPAGPTAAGDCAAGLVPLTATALDASSSLAATPPTTTSAADAAHRRCAPPPSYDPVARSLTLSACWRYACLPAAFARRPYELVLGPISGSSAPAVAMPPGGSYRLRAAAPAGVNMSFEWLPAAGAGSGASASWRAEPAAAAGASSQLALPAGGLAQLRVRVRVPFSPGVDDSAGSLELKLLHLAPAEGGNSSQTGDNSSSTNGTGGGSTSASGHLTLETPDGGAVTAPVLPAAANANATLTAMSELWVSRRVGSAGGSGGGGSTVAELEALVRRSIAGGDEAAANVSVRVSLAGYRLTLPLSFRDLSAVPDCGPDSLAALRAAVAAALAATAAAGSPTAAATLMGVGCSYGSLGGRRRALQQSACDAAISTPVYVDTQPLDLDPYLAAATAALSSGVGGASACPLDAASPDIDVTSKLAVTVTAPAALLVATAGAGSGGGGGGGDGGVSDAASASASACATGPALLAASMGLAASEARLVGCELSAAAPPDTAVPRNATDPGPLTAPPGGTVGQPPSGDNSAGAGGGGVSAALVGGAVAGGGLVALVALVAAVLLAARRRRLSDDGGKLDQLSGRSARSRAYDDDQSAGASVSKSESKSSEGLSGALAAAATKPRRSRAGSSDGGGGGGGGVETRFASKAVSAKSVASANGGGSAGTASRGRLTSAFGGGGFGGGGIESAFLPVVPAVGAAEEDEAQRASPRPLPFFESGRTNSDAASHTSRASRTRDSHSHSRFTASSAHAVRWGRISHPGAPDFGPDDDDGDDGGDGDGEFDERFTPVRCSRPTTSLRPMSCHTGHTVRFSDCGGGGGGGDADGGGVGWYDFFGFGDELVGAAEVVAGVMAALPASTPADRLAARRSSNGGGSGAGRRRSSNGGEALHHRRCTRSALKRSNGGNLLFAPRSSTDGGGGGGGANSNVGGDSSDSDTSSSPPASAAQPVLERPTTGASSGSASGRRVAALRPPPLSFVLPGGDADATGDAIVLQAGGGGSGGGAPSGGAVGVISAVAHNDDQDLLRVQSRRPGFVDRTGGSLAAAVVHKVAAPLADVRDGAGGDPDSGVFRRSGGGTFTVQPRAPELPADEEPRHSAFLRRNSIAPCAGGRPPNFIPYSLPNRAGSAAATVGSCTDAAPAGGAAGAVPAGSYAAWSAPNTVASSPSAAPMSLAGMWAGVLGARRSTGSVSGGGGGGSSSDECHADASRRKRAQTPYYPDFRRVLRAHTGSHLAPRSPAVSSVGGASSSAAVAAADSGCGGDGAVSGADSDTDGGGEDSAYELHRVRRAPVALTSGGLNPDEEDGDADAEPDTEAADDTGPAARTSYAAPGTVADAASPAAAAASPRLVPAPPSPTMGPVGKSPRRQPGSFATCSEPPGAVGGAVMTSASGGGGRRSGGCEASFSRAATPLPAAVAGYASAPAAAIAAMPAEAAAAAVAVRPATAALSARPVTPALAVATVDGVATEVAAESPTVSNASTHATLEELHPAFAPSPTMRARQQGHHPGQLQHEPQQQLLQQQRQLYMRTASVASSAGSGGGLVDRELDAAAAGGGTARLALLRRLELGPPRPAWGLVHAGVGPMKRSNASVQHAPSLSHQEAAPAAHAALLAAATGGAYAVSVARVGAVRAAAVSPAATSGGGRGPSVSVPAPARLLSRNSTGDWSAASPSGPLVQLVGDPAWAEPRSRD</sequence>
<feature type="region of interest" description="Disordered" evidence="1">
    <location>
        <begin position="589"/>
        <end position="626"/>
    </location>
</feature>
<feature type="compositionally biased region" description="Gly residues" evidence="1">
    <location>
        <begin position="30"/>
        <end position="40"/>
    </location>
</feature>
<feature type="region of interest" description="Disordered" evidence="1">
    <location>
        <begin position="2249"/>
        <end position="2304"/>
    </location>
</feature>
<proteinExistence type="predicted"/>
<dbReference type="Proteomes" id="UP000075714">
    <property type="component" value="Unassembled WGS sequence"/>
</dbReference>
<feature type="compositionally biased region" description="Low complexity" evidence="1">
    <location>
        <begin position="1541"/>
        <end position="1562"/>
    </location>
</feature>
<feature type="region of interest" description="Disordered" evidence="1">
    <location>
        <begin position="324"/>
        <end position="362"/>
    </location>
</feature>
<protein>
    <submittedName>
        <fullName evidence="2">Uncharacterized protein</fullName>
    </submittedName>
</protein>
<feature type="compositionally biased region" description="Gly residues" evidence="1">
    <location>
        <begin position="1248"/>
        <end position="1258"/>
    </location>
</feature>
<feature type="compositionally biased region" description="Pro residues" evidence="1">
    <location>
        <begin position="592"/>
        <end position="620"/>
    </location>
</feature>
<feature type="region of interest" description="Disordered" evidence="1">
    <location>
        <begin position="1802"/>
        <end position="1834"/>
    </location>
</feature>
<keyword evidence="3" id="KW-1185">Reference proteome</keyword>
<feature type="region of interest" description="Disordered" evidence="1">
    <location>
        <begin position="1684"/>
        <end position="1708"/>
    </location>
</feature>
<feature type="region of interest" description="Disordered" evidence="1">
    <location>
        <begin position="813"/>
        <end position="849"/>
    </location>
</feature>
<reference evidence="3" key="1">
    <citation type="journal article" date="2016" name="Nat. Commun.">
        <title>The Gonium pectorale genome demonstrates co-option of cell cycle regulation during the evolution of multicellularity.</title>
        <authorList>
            <person name="Hanschen E.R."/>
            <person name="Marriage T.N."/>
            <person name="Ferris P.J."/>
            <person name="Hamaji T."/>
            <person name="Toyoda A."/>
            <person name="Fujiyama A."/>
            <person name="Neme R."/>
            <person name="Noguchi H."/>
            <person name="Minakuchi Y."/>
            <person name="Suzuki M."/>
            <person name="Kawai-Toyooka H."/>
            <person name="Smith D.R."/>
            <person name="Sparks H."/>
            <person name="Anderson J."/>
            <person name="Bakaric R."/>
            <person name="Luria V."/>
            <person name="Karger A."/>
            <person name="Kirschner M.W."/>
            <person name="Durand P.M."/>
            <person name="Michod R.E."/>
            <person name="Nozaki H."/>
            <person name="Olson B.J."/>
        </authorList>
    </citation>
    <scope>NUCLEOTIDE SEQUENCE [LARGE SCALE GENOMIC DNA]</scope>
    <source>
        <strain evidence="3">NIES-2863</strain>
    </source>
</reference>
<feature type="compositionally biased region" description="Low complexity" evidence="1">
    <location>
        <begin position="20"/>
        <end position="29"/>
    </location>
</feature>
<feature type="compositionally biased region" description="Gly residues" evidence="1">
    <location>
        <begin position="116"/>
        <end position="128"/>
    </location>
</feature>
<feature type="compositionally biased region" description="Low complexity" evidence="1">
    <location>
        <begin position="1572"/>
        <end position="1583"/>
    </location>
</feature>
<feature type="compositionally biased region" description="Low complexity" evidence="1">
    <location>
        <begin position="1953"/>
        <end position="1963"/>
    </location>
</feature>
<feature type="compositionally biased region" description="Low complexity" evidence="1">
    <location>
        <begin position="1"/>
        <end position="12"/>
    </location>
</feature>
<evidence type="ECO:0000313" key="3">
    <source>
        <dbReference type="Proteomes" id="UP000075714"/>
    </source>
</evidence>
<feature type="compositionally biased region" description="Acidic residues" evidence="1">
    <location>
        <begin position="1383"/>
        <end position="1399"/>
    </location>
</feature>
<feature type="compositionally biased region" description="Acidic residues" evidence="1">
    <location>
        <begin position="1915"/>
        <end position="1932"/>
    </location>
</feature>
<dbReference type="OrthoDB" id="551652at2759"/>
<feature type="compositionally biased region" description="Low complexity" evidence="1">
    <location>
        <begin position="98"/>
        <end position="109"/>
    </location>
</feature>
<feature type="region of interest" description="Disordered" evidence="1">
    <location>
        <begin position="1"/>
        <end position="128"/>
    </location>
</feature>
<comment type="caution">
    <text evidence="2">The sequence shown here is derived from an EMBL/GenBank/DDBJ whole genome shotgun (WGS) entry which is preliminary data.</text>
</comment>
<feature type="region of interest" description="Disordered" evidence="1">
    <location>
        <begin position="1117"/>
        <end position="1151"/>
    </location>
</feature>
<feature type="region of interest" description="Disordered" evidence="1">
    <location>
        <begin position="1476"/>
        <end position="1583"/>
    </location>
</feature>
<feature type="region of interest" description="Disordered" evidence="1">
    <location>
        <begin position="1953"/>
        <end position="2017"/>
    </location>
</feature>
<organism evidence="2 3">
    <name type="scientific">Gonium pectorale</name>
    <name type="common">Green alga</name>
    <dbReference type="NCBI Taxonomy" id="33097"/>
    <lineage>
        <taxon>Eukaryota</taxon>
        <taxon>Viridiplantae</taxon>
        <taxon>Chlorophyta</taxon>
        <taxon>core chlorophytes</taxon>
        <taxon>Chlorophyceae</taxon>
        <taxon>CS clade</taxon>
        <taxon>Chlamydomonadales</taxon>
        <taxon>Volvocaceae</taxon>
        <taxon>Gonium</taxon>
    </lineage>
</organism>
<feature type="region of interest" description="Disordered" evidence="1">
    <location>
        <begin position="1190"/>
        <end position="1259"/>
    </location>
</feature>
<feature type="compositionally biased region" description="Low complexity" evidence="1">
    <location>
        <begin position="814"/>
        <end position="828"/>
    </location>
</feature>
<dbReference type="EMBL" id="LSYV01000011">
    <property type="protein sequence ID" value="KXZ52248.1"/>
    <property type="molecule type" value="Genomic_DNA"/>
</dbReference>
<name>A0A150GR82_GONPE</name>
<feature type="region of interest" description="Disordered" evidence="1">
    <location>
        <begin position="1318"/>
        <end position="1416"/>
    </location>
</feature>